<dbReference type="AlphaFoldDB" id="A0ABD4SXQ7"/>
<feature type="active site" evidence="1">
    <location>
        <position position="50"/>
    </location>
</feature>
<dbReference type="PANTHER" id="PTHR13774">
    <property type="entry name" value="PHENAZINE BIOSYNTHESIS PROTEIN"/>
    <property type="match status" value="1"/>
</dbReference>
<accession>A0ABD4SXQ7</accession>
<name>A0ABD4SXQ7_9CYAN</name>
<protein>
    <submittedName>
        <fullName evidence="2">PhzF family phenazine biosynthesis protein</fullName>
    </submittedName>
</protein>
<sequence>MTEILKLSAYWVNAFTTQPFCGNPAVVIPTAAGLSDDQKQLIAREVNCSETAFVEPAQSQDADFRLRWFTPTQEVSLCGHATLATIQVLCELGWFNLKKGTNQVLYLETLSGILSAFVDFTQSDRAWIWLSLPSCDFQTLEPTILAQVAAGLRLDPRQLKRGVIESLNQDVLVQVESLAMLQSLDPDFKELHQLGDRHQWRGFCCYTPQTLDPAHAAHLRFFAPQSGILEDPVTGSVSGPLGLHLRACHQVMEDHLILEQGDSLGRSGRIHLDLSNQKPRLGGQAVTILRGEFEL</sequence>
<evidence type="ECO:0000313" key="3">
    <source>
        <dbReference type="Proteomes" id="UP000031561"/>
    </source>
</evidence>
<reference evidence="2 3" key="1">
    <citation type="journal article" date="2015" name="Genome Announc.">
        <title>Draft Genome Sequence of Filamentous Marine Cyanobacterium Lyngbya confervoides Strain BDU141951.</title>
        <authorList>
            <person name="Chandrababunaidu M.M."/>
            <person name="Sen D."/>
            <person name="Tripathy S."/>
        </authorList>
    </citation>
    <scope>NUCLEOTIDE SEQUENCE [LARGE SCALE GENOMIC DNA]</scope>
    <source>
        <strain evidence="2 3">BDU141951</strain>
    </source>
</reference>
<dbReference type="Pfam" id="PF02567">
    <property type="entry name" value="PhzC-PhzF"/>
    <property type="match status" value="1"/>
</dbReference>
<keyword evidence="3" id="KW-1185">Reference proteome</keyword>
<evidence type="ECO:0000313" key="2">
    <source>
        <dbReference type="EMBL" id="MCM1981361.1"/>
    </source>
</evidence>
<dbReference type="SUPFAM" id="SSF54506">
    <property type="entry name" value="Diaminopimelate epimerase-like"/>
    <property type="match status" value="1"/>
</dbReference>
<proteinExistence type="predicted"/>
<dbReference type="Proteomes" id="UP000031561">
    <property type="component" value="Unassembled WGS sequence"/>
</dbReference>
<dbReference type="NCBIfam" id="TIGR00654">
    <property type="entry name" value="PhzF_family"/>
    <property type="match status" value="1"/>
</dbReference>
<dbReference type="RefSeq" id="WP_166278761.1">
    <property type="nucleotide sequence ID" value="NZ_JTHE03000005.1"/>
</dbReference>
<dbReference type="PIRSF" id="PIRSF016184">
    <property type="entry name" value="PhzC_PhzF"/>
    <property type="match status" value="1"/>
</dbReference>
<gene>
    <name evidence="2" type="ORF">QQ91_0000755</name>
</gene>
<dbReference type="EMBL" id="JTHE03000005">
    <property type="protein sequence ID" value="MCM1981361.1"/>
    <property type="molecule type" value="Genomic_DNA"/>
</dbReference>
<dbReference type="Gene3D" id="3.10.310.10">
    <property type="entry name" value="Diaminopimelate Epimerase, Chain A, domain 1"/>
    <property type="match status" value="2"/>
</dbReference>
<organism evidence="2 3">
    <name type="scientific">Lyngbya confervoides BDU141951</name>
    <dbReference type="NCBI Taxonomy" id="1574623"/>
    <lineage>
        <taxon>Bacteria</taxon>
        <taxon>Bacillati</taxon>
        <taxon>Cyanobacteriota</taxon>
        <taxon>Cyanophyceae</taxon>
        <taxon>Oscillatoriophycideae</taxon>
        <taxon>Oscillatoriales</taxon>
        <taxon>Microcoleaceae</taxon>
        <taxon>Lyngbya</taxon>
    </lineage>
</organism>
<dbReference type="InterPro" id="IPR003719">
    <property type="entry name" value="Phenazine_PhzF-like"/>
</dbReference>
<evidence type="ECO:0000256" key="1">
    <source>
        <dbReference type="PIRSR" id="PIRSR016184-1"/>
    </source>
</evidence>
<comment type="caution">
    <text evidence="2">The sequence shown here is derived from an EMBL/GenBank/DDBJ whole genome shotgun (WGS) entry which is preliminary data.</text>
</comment>